<evidence type="ECO:0000256" key="4">
    <source>
        <dbReference type="ARBA" id="ARBA00023004"/>
    </source>
</evidence>
<evidence type="ECO:0000313" key="8">
    <source>
        <dbReference type="Proteomes" id="UP000324143"/>
    </source>
</evidence>
<gene>
    <name evidence="7" type="ORF">FXF47_07030</name>
</gene>
<dbReference type="PROSITE" id="PS51379">
    <property type="entry name" value="4FE4S_FER_2"/>
    <property type="match status" value="2"/>
</dbReference>
<feature type="domain" description="4Fe-4S ferredoxin-type" evidence="6">
    <location>
        <begin position="539"/>
        <end position="568"/>
    </location>
</feature>
<dbReference type="SUPFAM" id="SSF142984">
    <property type="entry name" value="Nqo1 middle domain-like"/>
    <property type="match status" value="1"/>
</dbReference>
<dbReference type="Gene3D" id="3.40.30.10">
    <property type="entry name" value="Glutaredoxin"/>
    <property type="match status" value="1"/>
</dbReference>
<dbReference type="Pfam" id="PF01257">
    <property type="entry name" value="2Fe-2S_thioredx"/>
    <property type="match status" value="1"/>
</dbReference>
<comment type="similarity">
    <text evidence="1">Belongs to the complex I 51 kDa subunit family.</text>
</comment>
<evidence type="ECO:0000256" key="2">
    <source>
        <dbReference type="ARBA" id="ARBA00022485"/>
    </source>
</evidence>
<dbReference type="AlphaFoldDB" id="A0A5D0MHE5"/>
<dbReference type="InterPro" id="IPR037207">
    <property type="entry name" value="Nuop51_4Fe4S-bd_sf"/>
</dbReference>
<dbReference type="PROSITE" id="PS00645">
    <property type="entry name" value="COMPLEX1_51K_2"/>
    <property type="match status" value="1"/>
</dbReference>
<dbReference type="Gene3D" id="3.10.20.600">
    <property type="match status" value="1"/>
</dbReference>
<keyword evidence="5" id="KW-0411">Iron-sulfur</keyword>
<dbReference type="PANTHER" id="PTHR43578:SF3">
    <property type="entry name" value="NADH-QUINONE OXIDOREDUCTASE SUBUNIT F"/>
    <property type="match status" value="1"/>
</dbReference>
<dbReference type="SMART" id="SM00928">
    <property type="entry name" value="NADH_4Fe-4S"/>
    <property type="match status" value="1"/>
</dbReference>
<dbReference type="EMBL" id="VSIX01000065">
    <property type="protein sequence ID" value="TYB30931.1"/>
    <property type="molecule type" value="Genomic_DNA"/>
</dbReference>
<dbReference type="PROSITE" id="PS51257">
    <property type="entry name" value="PROKAR_LIPOPROTEIN"/>
    <property type="match status" value="1"/>
</dbReference>
<dbReference type="FunFam" id="3.40.50.11540:FF:000001">
    <property type="entry name" value="NADH dehydrogenase [ubiquinone] flavoprotein 1, mitochondrial"/>
    <property type="match status" value="1"/>
</dbReference>
<dbReference type="SUPFAM" id="SSF52833">
    <property type="entry name" value="Thioredoxin-like"/>
    <property type="match status" value="1"/>
</dbReference>
<reference evidence="7" key="1">
    <citation type="submission" date="2019-08" db="EMBL/GenBank/DDBJ databases">
        <title>Genomic characterization of a novel candidate phylum (ARYD3) from a high temperature, high salinity tertiary oil reservoir in north central Oklahoma, USA.</title>
        <authorList>
            <person name="Youssef N.H."/>
            <person name="Yadav A."/>
            <person name="Elshahed M.S."/>
        </authorList>
    </citation>
    <scope>NUCLEOTIDE SEQUENCE [LARGE SCALE GENOMIC DNA]</scope>
    <source>
        <strain evidence="7">ARYD3</strain>
    </source>
</reference>
<dbReference type="Pfam" id="PF10589">
    <property type="entry name" value="NADH_4Fe-4S"/>
    <property type="match status" value="1"/>
</dbReference>
<evidence type="ECO:0000259" key="6">
    <source>
        <dbReference type="PROSITE" id="PS51379"/>
    </source>
</evidence>
<dbReference type="PROSITE" id="PS00198">
    <property type="entry name" value="4FE4S_FER_1"/>
    <property type="match status" value="2"/>
</dbReference>
<evidence type="ECO:0000256" key="1">
    <source>
        <dbReference type="ARBA" id="ARBA00007523"/>
    </source>
</evidence>
<evidence type="ECO:0000256" key="5">
    <source>
        <dbReference type="ARBA" id="ARBA00023014"/>
    </source>
</evidence>
<dbReference type="InterPro" id="IPR011538">
    <property type="entry name" value="Nuo51_FMN-bd"/>
</dbReference>
<evidence type="ECO:0000256" key="3">
    <source>
        <dbReference type="ARBA" id="ARBA00022723"/>
    </source>
</evidence>
<keyword evidence="2" id="KW-0004">4Fe-4S</keyword>
<dbReference type="Gene3D" id="1.20.1440.230">
    <property type="entry name" value="NADH-ubiquinone oxidoreductase 51kDa subunit, iron-sulphur binding domain"/>
    <property type="match status" value="1"/>
</dbReference>
<dbReference type="GO" id="GO:0010181">
    <property type="term" value="F:FMN binding"/>
    <property type="evidence" value="ECO:0007669"/>
    <property type="project" value="InterPro"/>
</dbReference>
<dbReference type="Gene3D" id="3.30.70.20">
    <property type="match status" value="1"/>
</dbReference>
<dbReference type="GO" id="GO:0051539">
    <property type="term" value="F:4 iron, 4 sulfur cluster binding"/>
    <property type="evidence" value="ECO:0007669"/>
    <property type="project" value="UniProtKB-KW"/>
</dbReference>
<dbReference type="InterPro" id="IPR017896">
    <property type="entry name" value="4Fe4S_Fe-S-bd"/>
</dbReference>
<dbReference type="Pfam" id="PF01512">
    <property type="entry name" value="Complex1_51K"/>
    <property type="match status" value="1"/>
</dbReference>
<dbReference type="InterPro" id="IPR019575">
    <property type="entry name" value="Nuop51_4Fe4S-bd"/>
</dbReference>
<dbReference type="SUPFAM" id="SSF140490">
    <property type="entry name" value="Nqo1C-terminal domain-like"/>
    <property type="match status" value="1"/>
</dbReference>
<proteinExistence type="inferred from homology"/>
<dbReference type="FunFam" id="1.20.1440.230:FF:000001">
    <property type="entry name" value="Mitochondrial NADH dehydrogenase flavoprotein 1"/>
    <property type="match status" value="1"/>
</dbReference>
<keyword evidence="3" id="KW-0479">Metal-binding</keyword>
<dbReference type="Gene3D" id="3.40.50.11540">
    <property type="entry name" value="NADH-ubiquinone oxidoreductase 51kDa subunit"/>
    <property type="match status" value="1"/>
</dbReference>
<dbReference type="CDD" id="cd02980">
    <property type="entry name" value="TRX_Fd_family"/>
    <property type="match status" value="1"/>
</dbReference>
<feature type="domain" description="4Fe-4S ferredoxin-type" evidence="6">
    <location>
        <begin position="569"/>
        <end position="598"/>
    </location>
</feature>
<dbReference type="SUPFAM" id="SSF54862">
    <property type="entry name" value="4Fe-4S ferredoxins"/>
    <property type="match status" value="1"/>
</dbReference>
<protein>
    <submittedName>
        <fullName evidence="7">NADH-quinone oxidoreductase subunit NuoF</fullName>
    </submittedName>
</protein>
<dbReference type="InterPro" id="IPR037225">
    <property type="entry name" value="Nuo51_FMN-bd_sf"/>
</dbReference>
<keyword evidence="4" id="KW-0408">Iron</keyword>
<comment type="caution">
    <text evidence="7">The sequence shown here is derived from an EMBL/GenBank/DDBJ whole genome shotgun (WGS) entry which is preliminary data.</text>
</comment>
<dbReference type="Pfam" id="PF14697">
    <property type="entry name" value="Fer4_21"/>
    <property type="match status" value="1"/>
</dbReference>
<dbReference type="InterPro" id="IPR017900">
    <property type="entry name" value="4Fe4S_Fe_S_CS"/>
</dbReference>
<organism evidence="7 8">
    <name type="scientific">Candidatus Mcinerneyibacterium aminivorans</name>
    <dbReference type="NCBI Taxonomy" id="2703815"/>
    <lineage>
        <taxon>Bacteria</taxon>
        <taxon>Candidatus Macinerneyibacteriota</taxon>
        <taxon>Candidatus Mcinerneyibacteria</taxon>
        <taxon>Candidatus Mcinerneyibacteriales</taxon>
        <taxon>Candidatus Mcinerneyibacteriaceae</taxon>
        <taxon>Candidatus Mcinerneyibacterium</taxon>
    </lineage>
</organism>
<dbReference type="GO" id="GO:0008137">
    <property type="term" value="F:NADH dehydrogenase (ubiquinone) activity"/>
    <property type="evidence" value="ECO:0007669"/>
    <property type="project" value="InterPro"/>
</dbReference>
<dbReference type="InterPro" id="IPR001949">
    <property type="entry name" value="NADH-UbQ_OxRdtase_51kDa_CS"/>
</dbReference>
<dbReference type="Gene3D" id="6.10.250.1450">
    <property type="match status" value="1"/>
</dbReference>
<keyword evidence="8" id="KW-1185">Reference proteome</keyword>
<evidence type="ECO:0000313" key="7">
    <source>
        <dbReference type="EMBL" id="TYB30931.1"/>
    </source>
</evidence>
<dbReference type="Proteomes" id="UP000324143">
    <property type="component" value="Unassembled WGS sequence"/>
</dbReference>
<dbReference type="GO" id="GO:0046872">
    <property type="term" value="F:metal ion binding"/>
    <property type="evidence" value="ECO:0007669"/>
    <property type="project" value="UniProtKB-KW"/>
</dbReference>
<accession>A0A5D0MHE5</accession>
<name>A0A5D0MHE5_9BACT</name>
<dbReference type="InterPro" id="IPR036249">
    <property type="entry name" value="Thioredoxin-like_sf"/>
</dbReference>
<dbReference type="SUPFAM" id="SSF142019">
    <property type="entry name" value="Nqo1 FMN-binding domain-like"/>
    <property type="match status" value="1"/>
</dbReference>
<sequence length="601" mass="66086">MAQRLNVLVCSGASCLSSGSIEIKKKMLEEIKKAGLEDEIRIIETGCMGPCELGPVILVYPDEILYKKVKKKDVEEIVENHFLKGRPVERLLYKSPETEKLIKKHEEIDYFKKQKKIVLRNCGMIDPESLEEYVALDGYEALGKALTEMSRDEVLKEIETSGLRGRGGAGFPTHLKWKFTKDAEGDQKFVVCNADEGDPGAFMDRSVVEGDPHTVLEGMAIAGYVVGASKGYIYVRAEYPLAIERLRKAIKDAKEYGFLGENIFDSGFDFDLEVRIGAGAFVCGEETALIHSIEGKRGTPRPRPPYPSISGLWEKPTNLNNVETYANVRHIILKGGDWFASIGTESSKGTKVFALSGDIQNTGLAEVPMGTTINELIYDIGGGAPEGKEIKAVQLGGPSGGCITKEYFDTPIDYESLTELGAMMGSGGVIAMSQDTCMVNTAKFFLDFNTFESCGKCTPCRVGLKQMYKMLDKITKGEGEKGDIDKLVELGESIKKTALCGLGQTAPNPVLSTIKYFRNEYRQHIENKKCSAMVCTDLLTYTIDPDKCKACTLCAQNCPVDCIDGERGVVHEIREDECIKCGNCYDVCPFDAVIKTTGELE</sequence>
<dbReference type="PANTHER" id="PTHR43578">
    <property type="entry name" value="NADH-QUINONE OXIDOREDUCTASE SUBUNIT F"/>
    <property type="match status" value="1"/>
</dbReference>